<proteinExistence type="predicted"/>
<dbReference type="AlphaFoldDB" id="A0A9Q4PUU4"/>
<evidence type="ECO:0000313" key="2">
    <source>
        <dbReference type="Proteomes" id="UP001143747"/>
    </source>
</evidence>
<dbReference type="EMBL" id="JAKELO010000002">
    <property type="protein sequence ID" value="MDE4907285.1"/>
    <property type="molecule type" value="Genomic_DNA"/>
</dbReference>
<keyword evidence="2" id="KW-1185">Reference proteome</keyword>
<comment type="caution">
    <text evidence="1">The sequence shown here is derived from an EMBL/GenBank/DDBJ whole genome shotgun (WGS) entry which is preliminary data.</text>
</comment>
<name>A0A9Q4PUU4_9EURY</name>
<gene>
    <name evidence="1" type="ORF">L0665_01430</name>
</gene>
<dbReference type="InterPro" id="IPR047654">
    <property type="entry name" value="IS1634_transpos"/>
</dbReference>
<dbReference type="PANTHER" id="PTHR34614">
    <property type="match status" value="1"/>
</dbReference>
<protein>
    <submittedName>
        <fullName evidence="1">IS1634 family transposase</fullName>
    </submittedName>
</protein>
<dbReference type="Proteomes" id="UP001143747">
    <property type="component" value="Unassembled WGS sequence"/>
</dbReference>
<dbReference type="NCBIfam" id="NF033559">
    <property type="entry name" value="transpos_IS1634"/>
    <property type="match status" value="1"/>
</dbReference>
<evidence type="ECO:0000313" key="1">
    <source>
        <dbReference type="EMBL" id="MDE4907285.1"/>
    </source>
</evidence>
<accession>A0A9Q4PUU4</accession>
<reference evidence="1" key="1">
    <citation type="submission" date="2022-01" db="EMBL/GenBank/DDBJ databases">
        <title>Draft genome of Methanogenium marinum DSM 15558.</title>
        <authorList>
            <person name="Chen S.-C."/>
            <person name="You Y.-T."/>
        </authorList>
    </citation>
    <scope>NUCLEOTIDE SEQUENCE</scope>
    <source>
        <strain evidence="1">DSM 15558</strain>
    </source>
</reference>
<sequence>MAEYDPTELFNEIVSNCLISTEFGSHCIHVDTTNFSVTGEYESDFGTEKIKITYGHPKDGRWDLKRFVLSMASNQHGIPLFLQTFSWNESDKETLRTIIENLKNNLISDEKVYHVADSAFYTRKNLQIVG</sequence>
<dbReference type="PANTHER" id="PTHR34614:SF2">
    <property type="entry name" value="TRANSPOSASE IS4-LIKE DOMAIN-CONTAINING PROTEIN"/>
    <property type="match status" value="1"/>
</dbReference>
<organism evidence="1 2">
    <name type="scientific">Methanogenium marinum</name>
    <dbReference type="NCBI Taxonomy" id="348610"/>
    <lineage>
        <taxon>Archaea</taxon>
        <taxon>Methanobacteriati</taxon>
        <taxon>Methanobacteriota</taxon>
        <taxon>Stenosarchaea group</taxon>
        <taxon>Methanomicrobia</taxon>
        <taxon>Methanomicrobiales</taxon>
        <taxon>Methanomicrobiaceae</taxon>
        <taxon>Methanogenium</taxon>
    </lineage>
</organism>